<dbReference type="Proteomes" id="UP000231019">
    <property type="component" value="Unassembled WGS sequence"/>
</dbReference>
<dbReference type="GO" id="GO:0009244">
    <property type="term" value="P:lipopolysaccharide core region biosynthetic process"/>
    <property type="evidence" value="ECO:0007669"/>
    <property type="project" value="TreeGrafter"/>
</dbReference>
<keyword evidence="2 3" id="KW-0808">Transferase</keyword>
<comment type="caution">
    <text evidence="3">The sequence shown here is derived from an EMBL/GenBank/DDBJ whole genome shotgun (WGS) entry which is preliminary data.</text>
</comment>
<accession>A0A2M7GA64</accession>
<sequence length="375" mass="42132">MESGKESGLDFALLDHRFRRILLINFGGIGDEILFFPVIEDLRRHYPDARISVVVEPRCKSIMEQNYFIDEVFCFDIKHRRHPGDLLELLGILRNEAPDLLISSGGSPLVACLLFLSGAPVRVGYATPRFQFLLTHPVALNKEQYAARMYHDLLNPLGFPNKNPVPGIYLPHSVRHWVDEWLKNKGVTEPYILIHPGVSLLSKQKQLIKSWALEKWEALIRQLLQEGRTVILAGGPDDAEELAYLTSHLEDPRLLSIYGQTRDMYQLGGFIQRAGVMICVDSAPMHLGVGLNVPLVAIFGPTDETKLLPPEAENIRVIHAGTSCRPCLWAVRQTTCEALTCLQDIQVAQVYQAVSELLAREAERAAEKALEKSKN</sequence>
<dbReference type="Pfam" id="PF01075">
    <property type="entry name" value="Glyco_transf_9"/>
    <property type="match status" value="1"/>
</dbReference>
<organism evidence="3 4">
    <name type="scientific">bacterium (Candidatus Blackallbacteria) CG17_big_fil_post_rev_8_21_14_2_50_48_46</name>
    <dbReference type="NCBI Taxonomy" id="2014261"/>
    <lineage>
        <taxon>Bacteria</taxon>
        <taxon>Candidatus Blackallbacteria</taxon>
    </lineage>
</organism>
<protein>
    <submittedName>
        <fullName evidence="3">Glycosyltransferase</fullName>
    </submittedName>
</protein>
<dbReference type="SUPFAM" id="SSF53756">
    <property type="entry name" value="UDP-Glycosyltransferase/glycogen phosphorylase"/>
    <property type="match status" value="1"/>
</dbReference>
<dbReference type="CDD" id="cd03789">
    <property type="entry name" value="GT9_LPS_heptosyltransferase"/>
    <property type="match status" value="1"/>
</dbReference>
<dbReference type="GO" id="GO:0005829">
    <property type="term" value="C:cytosol"/>
    <property type="evidence" value="ECO:0007669"/>
    <property type="project" value="TreeGrafter"/>
</dbReference>
<dbReference type="PANTHER" id="PTHR30160">
    <property type="entry name" value="TETRAACYLDISACCHARIDE 4'-KINASE-RELATED"/>
    <property type="match status" value="1"/>
</dbReference>
<proteinExistence type="predicted"/>
<name>A0A2M7GA64_9BACT</name>
<reference evidence="3 4" key="1">
    <citation type="submission" date="2017-09" db="EMBL/GenBank/DDBJ databases">
        <title>Depth-based differentiation of microbial function through sediment-hosted aquifers and enrichment of novel symbionts in the deep terrestrial subsurface.</title>
        <authorList>
            <person name="Probst A.J."/>
            <person name="Ladd B."/>
            <person name="Jarett J.K."/>
            <person name="Geller-Mcgrath D.E."/>
            <person name="Sieber C.M."/>
            <person name="Emerson J.B."/>
            <person name="Anantharaman K."/>
            <person name="Thomas B.C."/>
            <person name="Malmstrom R."/>
            <person name="Stieglmeier M."/>
            <person name="Klingl A."/>
            <person name="Woyke T."/>
            <person name="Ryan C.M."/>
            <person name="Banfield J.F."/>
        </authorList>
    </citation>
    <scope>NUCLEOTIDE SEQUENCE [LARGE SCALE GENOMIC DNA]</scope>
    <source>
        <strain evidence="3">CG17_big_fil_post_rev_8_21_14_2_50_48_46</strain>
    </source>
</reference>
<evidence type="ECO:0000256" key="1">
    <source>
        <dbReference type="ARBA" id="ARBA00022676"/>
    </source>
</evidence>
<dbReference type="InterPro" id="IPR051199">
    <property type="entry name" value="LPS_LOS_Heptosyltrfase"/>
</dbReference>
<evidence type="ECO:0000313" key="3">
    <source>
        <dbReference type="EMBL" id="PIW18984.1"/>
    </source>
</evidence>
<evidence type="ECO:0000256" key="2">
    <source>
        <dbReference type="ARBA" id="ARBA00022679"/>
    </source>
</evidence>
<dbReference type="EMBL" id="PFFQ01000006">
    <property type="protein sequence ID" value="PIW18984.1"/>
    <property type="molecule type" value="Genomic_DNA"/>
</dbReference>
<gene>
    <name evidence="3" type="ORF">COW36_02420</name>
</gene>
<keyword evidence="1" id="KW-0328">Glycosyltransferase</keyword>
<dbReference type="Gene3D" id="3.40.50.2000">
    <property type="entry name" value="Glycogen Phosphorylase B"/>
    <property type="match status" value="2"/>
</dbReference>
<dbReference type="GO" id="GO:0008713">
    <property type="term" value="F:ADP-heptose-lipopolysaccharide heptosyltransferase activity"/>
    <property type="evidence" value="ECO:0007669"/>
    <property type="project" value="TreeGrafter"/>
</dbReference>
<dbReference type="AlphaFoldDB" id="A0A2M7GA64"/>
<evidence type="ECO:0000313" key="4">
    <source>
        <dbReference type="Proteomes" id="UP000231019"/>
    </source>
</evidence>
<dbReference type="InterPro" id="IPR002201">
    <property type="entry name" value="Glyco_trans_9"/>
</dbReference>
<dbReference type="PANTHER" id="PTHR30160:SF7">
    <property type="entry name" value="ADP-HEPTOSE--LPS HEPTOSYLTRANSFERASE 2"/>
    <property type="match status" value="1"/>
</dbReference>